<dbReference type="Proteomes" id="UP000317909">
    <property type="component" value="Chromosome"/>
</dbReference>
<dbReference type="KEGG" id="llh:I41_02310"/>
<organism evidence="2 3">
    <name type="scientific">Lacipirellula limnantheis</name>
    <dbReference type="NCBI Taxonomy" id="2528024"/>
    <lineage>
        <taxon>Bacteria</taxon>
        <taxon>Pseudomonadati</taxon>
        <taxon>Planctomycetota</taxon>
        <taxon>Planctomycetia</taxon>
        <taxon>Pirellulales</taxon>
        <taxon>Lacipirellulaceae</taxon>
        <taxon>Lacipirellula</taxon>
    </lineage>
</organism>
<dbReference type="RefSeq" id="WP_145430159.1">
    <property type="nucleotide sequence ID" value="NZ_CP036339.1"/>
</dbReference>
<dbReference type="OrthoDB" id="212294at2"/>
<reference evidence="2 3" key="1">
    <citation type="submission" date="2019-02" db="EMBL/GenBank/DDBJ databases">
        <title>Deep-cultivation of Planctomycetes and their phenomic and genomic characterization uncovers novel biology.</title>
        <authorList>
            <person name="Wiegand S."/>
            <person name="Jogler M."/>
            <person name="Boedeker C."/>
            <person name="Pinto D."/>
            <person name="Vollmers J."/>
            <person name="Rivas-Marin E."/>
            <person name="Kohn T."/>
            <person name="Peeters S.H."/>
            <person name="Heuer A."/>
            <person name="Rast P."/>
            <person name="Oberbeckmann S."/>
            <person name="Bunk B."/>
            <person name="Jeske O."/>
            <person name="Meyerdierks A."/>
            <person name="Storesund J.E."/>
            <person name="Kallscheuer N."/>
            <person name="Luecker S."/>
            <person name="Lage O.M."/>
            <person name="Pohl T."/>
            <person name="Merkel B.J."/>
            <person name="Hornburger P."/>
            <person name="Mueller R.-W."/>
            <person name="Bruemmer F."/>
            <person name="Labrenz M."/>
            <person name="Spormann A.M."/>
            <person name="Op den Camp H."/>
            <person name="Overmann J."/>
            <person name="Amann R."/>
            <person name="Jetten M.S.M."/>
            <person name="Mascher T."/>
            <person name="Medema M.H."/>
            <person name="Devos D.P."/>
            <person name="Kaster A.-K."/>
            <person name="Ovreas L."/>
            <person name="Rohde M."/>
            <person name="Galperin M.Y."/>
            <person name="Jogler C."/>
        </authorList>
    </citation>
    <scope>NUCLEOTIDE SEQUENCE [LARGE SCALE GENOMIC DNA]</scope>
    <source>
        <strain evidence="2 3">I41</strain>
    </source>
</reference>
<evidence type="ECO:0000313" key="2">
    <source>
        <dbReference type="EMBL" id="QDT71076.1"/>
    </source>
</evidence>
<dbReference type="InterPro" id="IPR049945">
    <property type="entry name" value="AAA_22"/>
</dbReference>
<dbReference type="InterPro" id="IPR027417">
    <property type="entry name" value="P-loop_NTPase"/>
</dbReference>
<dbReference type="PANTHER" id="PTHR35894">
    <property type="entry name" value="GENERAL SECRETION PATHWAY PROTEIN A-RELATED"/>
    <property type="match status" value="1"/>
</dbReference>
<accession>A0A517TRS6</accession>
<dbReference type="CDD" id="cd00009">
    <property type="entry name" value="AAA"/>
    <property type="match status" value="1"/>
</dbReference>
<feature type="domain" description="ORC1/DEAH AAA+ ATPase" evidence="1">
    <location>
        <begin position="40"/>
        <end position="169"/>
    </location>
</feature>
<keyword evidence="3" id="KW-1185">Reference proteome</keyword>
<dbReference type="SUPFAM" id="SSF52540">
    <property type="entry name" value="P-loop containing nucleoside triphosphate hydrolases"/>
    <property type="match status" value="1"/>
</dbReference>
<evidence type="ECO:0000259" key="1">
    <source>
        <dbReference type="Pfam" id="PF13401"/>
    </source>
</evidence>
<evidence type="ECO:0000313" key="3">
    <source>
        <dbReference type="Proteomes" id="UP000317909"/>
    </source>
</evidence>
<protein>
    <recommendedName>
        <fullName evidence="1">ORC1/DEAH AAA+ ATPase domain-containing protein</fullName>
    </recommendedName>
</protein>
<sequence>MYYAHWGLQRSPFAGGDAPQFFAGESQTEALARLRYVAEQRRHALLTAGRGVGKTTLLRQFAESCRYDGLPTATMTLAGLSPREFLWQTAAQFALGPKSSDDATQLFRRLTDHGAAIGWGSSGAATLLLDDADQAGADVRQQLLRLVSLTSSPTPWLTIVLATTPSGARRLGDELLDALDLRIELEPWTEPEMIGYIQHALLAAGAEQPIFDDEALGALHALSDGVPRKINRLTDHALLGAAAEGHDAIDAAMIEAAHDALNWTTTAG</sequence>
<dbReference type="InterPro" id="IPR052026">
    <property type="entry name" value="ExeA_AAA_ATPase_DNA-bind"/>
</dbReference>
<dbReference type="GO" id="GO:0016887">
    <property type="term" value="F:ATP hydrolysis activity"/>
    <property type="evidence" value="ECO:0007669"/>
    <property type="project" value="InterPro"/>
</dbReference>
<dbReference type="EMBL" id="CP036339">
    <property type="protein sequence ID" value="QDT71076.1"/>
    <property type="molecule type" value="Genomic_DNA"/>
</dbReference>
<dbReference type="AlphaFoldDB" id="A0A517TRS6"/>
<dbReference type="Gene3D" id="3.40.50.300">
    <property type="entry name" value="P-loop containing nucleotide triphosphate hydrolases"/>
    <property type="match status" value="1"/>
</dbReference>
<proteinExistence type="predicted"/>
<dbReference type="Pfam" id="PF13401">
    <property type="entry name" value="AAA_22"/>
    <property type="match status" value="1"/>
</dbReference>
<name>A0A517TRS6_9BACT</name>
<dbReference type="PANTHER" id="PTHR35894:SF1">
    <property type="entry name" value="PHOSPHORIBULOKINASE _ URIDINE KINASE FAMILY"/>
    <property type="match status" value="1"/>
</dbReference>
<gene>
    <name evidence="2" type="ORF">I41_02310</name>
</gene>